<protein>
    <submittedName>
        <fullName evidence="1">Uncharacterized protein</fullName>
    </submittedName>
</protein>
<evidence type="ECO:0000313" key="1">
    <source>
        <dbReference type="EMBL" id="MBB4965704.1"/>
    </source>
</evidence>
<dbReference type="EMBL" id="JACHJS010000001">
    <property type="protein sequence ID" value="MBB4965704.1"/>
    <property type="molecule type" value="Genomic_DNA"/>
</dbReference>
<dbReference type="RefSeq" id="WP_184669343.1">
    <property type="nucleotide sequence ID" value="NZ_BAABAI010000038.1"/>
</dbReference>
<dbReference type="Proteomes" id="UP000542674">
    <property type="component" value="Unassembled WGS sequence"/>
</dbReference>
<gene>
    <name evidence="1" type="ORF">F4559_003063</name>
</gene>
<comment type="caution">
    <text evidence="1">The sequence shown here is derived from an EMBL/GenBank/DDBJ whole genome shotgun (WGS) entry which is preliminary data.</text>
</comment>
<sequence length="67" mass="7268">MYVQDGVRMSSYIKIFADASVVVKPSGDEVELGYNGELDLVFTRGAAERLHGALADYLVRDGGSDEN</sequence>
<keyword evidence="2" id="KW-1185">Reference proteome</keyword>
<accession>A0A7W7WVU0</accession>
<evidence type="ECO:0000313" key="2">
    <source>
        <dbReference type="Proteomes" id="UP000542674"/>
    </source>
</evidence>
<name>A0A7W7WVU0_9PSEU</name>
<reference evidence="1 2" key="1">
    <citation type="submission" date="2020-08" db="EMBL/GenBank/DDBJ databases">
        <title>Sequencing the genomes of 1000 actinobacteria strains.</title>
        <authorList>
            <person name="Klenk H.-P."/>
        </authorList>
    </citation>
    <scope>NUCLEOTIDE SEQUENCE [LARGE SCALE GENOMIC DNA]</scope>
    <source>
        <strain evidence="1 2">DSM 45084</strain>
    </source>
</reference>
<proteinExistence type="predicted"/>
<dbReference type="AlphaFoldDB" id="A0A7W7WVU0"/>
<organism evidence="1 2">
    <name type="scientific">Saccharothrix violaceirubra</name>
    <dbReference type="NCBI Taxonomy" id="413306"/>
    <lineage>
        <taxon>Bacteria</taxon>
        <taxon>Bacillati</taxon>
        <taxon>Actinomycetota</taxon>
        <taxon>Actinomycetes</taxon>
        <taxon>Pseudonocardiales</taxon>
        <taxon>Pseudonocardiaceae</taxon>
        <taxon>Saccharothrix</taxon>
    </lineage>
</organism>